<dbReference type="AlphaFoldDB" id="A0AAV1SGM9"/>
<dbReference type="EMBL" id="CAWUPB010001173">
    <property type="protein sequence ID" value="CAK7349418.1"/>
    <property type="molecule type" value="Genomic_DNA"/>
</dbReference>
<keyword evidence="2" id="KW-1185">Reference proteome</keyword>
<protein>
    <submittedName>
        <fullName evidence="1">Uncharacterized protein</fullName>
    </submittedName>
</protein>
<name>A0AAV1SGM9_9ROSI</name>
<reference evidence="1 2" key="1">
    <citation type="submission" date="2024-01" db="EMBL/GenBank/DDBJ databases">
        <authorList>
            <person name="Waweru B."/>
        </authorList>
    </citation>
    <scope>NUCLEOTIDE SEQUENCE [LARGE SCALE GENOMIC DNA]</scope>
</reference>
<dbReference type="Proteomes" id="UP001314170">
    <property type="component" value="Unassembled WGS sequence"/>
</dbReference>
<gene>
    <name evidence="1" type="ORF">DCAF_LOCUS22134</name>
</gene>
<evidence type="ECO:0000313" key="1">
    <source>
        <dbReference type="EMBL" id="CAK7349418.1"/>
    </source>
</evidence>
<accession>A0AAV1SGM9</accession>
<comment type="caution">
    <text evidence="1">The sequence shown here is derived from an EMBL/GenBank/DDBJ whole genome shotgun (WGS) entry which is preliminary data.</text>
</comment>
<sequence length="178" mass="20049">MVVKGLMVVKSMVVVCKGLIRRKSDRCGTRSMGLKKRGYTSRAKRVGKKEIGCVGWAGCLKERMARDRMKRSRGEKPRRCGSLEDDPNVGAIKMLKSIWIVALVSIIHDFGLPGGLGEAILMDRLAKDSYGECNKRYSCLELVRKSCKSWTRQLSFGKHMAYWRCANRLMSSLVDPTT</sequence>
<organism evidence="1 2">
    <name type="scientific">Dovyalis caffra</name>
    <dbReference type="NCBI Taxonomy" id="77055"/>
    <lineage>
        <taxon>Eukaryota</taxon>
        <taxon>Viridiplantae</taxon>
        <taxon>Streptophyta</taxon>
        <taxon>Embryophyta</taxon>
        <taxon>Tracheophyta</taxon>
        <taxon>Spermatophyta</taxon>
        <taxon>Magnoliopsida</taxon>
        <taxon>eudicotyledons</taxon>
        <taxon>Gunneridae</taxon>
        <taxon>Pentapetalae</taxon>
        <taxon>rosids</taxon>
        <taxon>fabids</taxon>
        <taxon>Malpighiales</taxon>
        <taxon>Salicaceae</taxon>
        <taxon>Flacourtieae</taxon>
        <taxon>Dovyalis</taxon>
    </lineage>
</organism>
<evidence type="ECO:0000313" key="2">
    <source>
        <dbReference type="Proteomes" id="UP001314170"/>
    </source>
</evidence>
<proteinExistence type="predicted"/>